<keyword evidence="2" id="KW-1185">Reference proteome</keyword>
<proteinExistence type="predicted"/>
<dbReference type="Proteomes" id="UP001521137">
    <property type="component" value="Unassembled WGS sequence"/>
</dbReference>
<evidence type="ECO:0000313" key="2">
    <source>
        <dbReference type="Proteomes" id="UP001521137"/>
    </source>
</evidence>
<dbReference type="PANTHER" id="PTHR41729:SF1">
    <property type="entry name" value="GLUTAMYL-TRNA SYNTHETASE"/>
    <property type="match status" value="1"/>
</dbReference>
<reference evidence="1 2" key="1">
    <citation type="submission" date="2022-01" db="EMBL/GenBank/DDBJ databases">
        <title>Paraglaciecola sp. G1-23.</title>
        <authorList>
            <person name="Jin M.S."/>
            <person name="Han D.M."/>
            <person name="Kim H.M."/>
            <person name="Jeon C.O."/>
        </authorList>
    </citation>
    <scope>NUCLEOTIDE SEQUENCE [LARGE SCALE GENOMIC DNA]</scope>
    <source>
        <strain evidence="1 2">G1-23</strain>
    </source>
</reference>
<dbReference type="EMBL" id="JAKGAS010000003">
    <property type="protein sequence ID" value="MCF2948047.1"/>
    <property type="molecule type" value="Genomic_DNA"/>
</dbReference>
<dbReference type="InterPro" id="IPR025255">
    <property type="entry name" value="DUF4202"/>
</dbReference>
<evidence type="ECO:0000313" key="1">
    <source>
        <dbReference type="EMBL" id="MCF2948047.1"/>
    </source>
</evidence>
<sequence>MTQTAYEQAAKLIDNANSEDPNIEQANGKDWPKELLYGMRMADMLERYNSDADFPIKLAIRGQHIQRWQSPRSDYPMDRQGYHKWRSDLYVFHAGKVADIMEKAGFSQEDILRASNAVAKKGIKSNPDTQLLEDVASLVFIEHYMLAFAEKHPDYTEQKWIDIVRKTWRKMSSQAHDFVLAGNITLPESLTPLILKAVQA</sequence>
<dbReference type="PANTHER" id="PTHR41729">
    <property type="entry name" value="GLUTAMYL-TRNA SYNTHETASE"/>
    <property type="match status" value="1"/>
</dbReference>
<dbReference type="Pfam" id="PF13875">
    <property type="entry name" value="DUF4202"/>
    <property type="match status" value="1"/>
</dbReference>
<name>A0ABS9D6J2_9ALTE</name>
<organism evidence="1 2">
    <name type="scientific">Paraglaciecola algarum</name>
    <dbReference type="NCBI Taxonomy" id="3050085"/>
    <lineage>
        <taxon>Bacteria</taxon>
        <taxon>Pseudomonadati</taxon>
        <taxon>Pseudomonadota</taxon>
        <taxon>Gammaproteobacteria</taxon>
        <taxon>Alteromonadales</taxon>
        <taxon>Alteromonadaceae</taxon>
        <taxon>Paraglaciecola</taxon>
    </lineage>
</organism>
<gene>
    <name evidence="1" type="ORF">L0668_08015</name>
</gene>
<accession>A0ABS9D6J2</accession>
<protein>
    <submittedName>
        <fullName evidence="1">DUF4202 domain-containing protein</fullName>
    </submittedName>
</protein>
<comment type="caution">
    <text evidence="1">The sequence shown here is derived from an EMBL/GenBank/DDBJ whole genome shotgun (WGS) entry which is preliminary data.</text>
</comment>
<dbReference type="RefSeq" id="WP_235311613.1">
    <property type="nucleotide sequence ID" value="NZ_JAKGAS010000003.1"/>
</dbReference>